<gene>
    <name evidence="1" type="ORF">WISP_134583</name>
</gene>
<evidence type="ECO:0000313" key="2">
    <source>
        <dbReference type="Proteomes" id="UP001145742"/>
    </source>
</evidence>
<organism evidence="1 2">
    <name type="scientific">Willisornis vidua</name>
    <name type="common">Xingu scale-backed antbird</name>
    <dbReference type="NCBI Taxonomy" id="1566151"/>
    <lineage>
        <taxon>Eukaryota</taxon>
        <taxon>Metazoa</taxon>
        <taxon>Chordata</taxon>
        <taxon>Craniata</taxon>
        <taxon>Vertebrata</taxon>
        <taxon>Euteleostomi</taxon>
        <taxon>Archelosauria</taxon>
        <taxon>Archosauria</taxon>
        <taxon>Dinosauria</taxon>
        <taxon>Saurischia</taxon>
        <taxon>Theropoda</taxon>
        <taxon>Coelurosauria</taxon>
        <taxon>Aves</taxon>
        <taxon>Neognathae</taxon>
        <taxon>Neoaves</taxon>
        <taxon>Telluraves</taxon>
        <taxon>Australaves</taxon>
        <taxon>Passeriformes</taxon>
        <taxon>Thamnophilidae</taxon>
        <taxon>Willisornis</taxon>
    </lineage>
</organism>
<comment type="caution">
    <text evidence="1">The sequence shown here is derived from an EMBL/GenBank/DDBJ whole genome shotgun (WGS) entry which is preliminary data.</text>
</comment>
<accession>A0ABQ9CRR1</accession>
<reference evidence="1" key="1">
    <citation type="submission" date="2019-10" db="EMBL/GenBank/DDBJ databases">
        <authorList>
            <person name="Soares A.E.R."/>
            <person name="Aleixo A."/>
            <person name="Schneider P."/>
            <person name="Miyaki C.Y."/>
            <person name="Schneider M.P."/>
            <person name="Mello C."/>
            <person name="Vasconcelos A.T.R."/>
        </authorList>
    </citation>
    <scope>NUCLEOTIDE SEQUENCE</scope>
    <source>
        <tissue evidence="1">Muscle</tissue>
    </source>
</reference>
<protein>
    <submittedName>
        <fullName evidence="1">Integral membrane protein dgcr2 idd</fullName>
    </submittedName>
</protein>
<keyword evidence="2" id="KW-1185">Reference proteome</keyword>
<evidence type="ECO:0000313" key="1">
    <source>
        <dbReference type="EMBL" id="KAJ7406314.1"/>
    </source>
</evidence>
<dbReference type="EMBL" id="WHWB01034666">
    <property type="protein sequence ID" value="KAJ7406314.1"/>
    <property type="molecule type" value="Genomic_DNA"/>
</dbReference>
<dbReference type="Proteomes" id="UP001145742">
    <property type="component" value="Unassembled WGS sequence"/>
</dbReference>
<proteinExistence type="predicted"/>
<sequence>MVPFCLASLQPLCPQAVVLQGVVVAKVQDPATGLIKSHLIGFTSSIQPVQVPLKNPPILQQIDTLPQLGVLCKFIDGGLTLLIQIHKDI</sequence>
<name>A0ABQ9CRR1_9PASS</name>